<reference evidence="1 2" key="1">
    <citation type="journal article" date="2019" name="Nat. Ecol. Evol.">
        <title>Megaphylogeny resolves global patterns of mushroom evolution.</title>
        <authorList>
            <person name="Varga T."/>
            <person name="Krizsan K."/>
            <person name="Foldi C."/>
            <person name="Dima B."/>
            <person name="Sanchez-Garcia M."/>
            <person name="Sanchez-Ramirez S."/>
            <person name="Szollosi G.J."/>
            <person name="Szarkandi J.G."/>
            <person name="Papp V."/>
            <person name="Albert L."/>
            <person name="Andreopoulos W."/>
            <person name="Angelini C."/>
            <person name="Antonin V."/>
            <person name="Barry K.W."/>
            <person name="Bougher N.L."/>
            <person name="Buchanan P."/>
            <person name="Buyck B."/>
            <person name="Bense V."/>
            <person name="Catcheside P."/>
            <person name="Chovatia M."/>
            <person name="Cooper J."/>
            <person name="Damon W."/>
            <person name="Desjardin D."/>
            <person name="Finy P."/>
            <person name="Geml J."/>
            <person name="Haridas S."/>
            <person name="Hughes K."/>
            <person name="Justo A."/>
            <person name="Karasinski D."/>
            <person name="Kautmanova I."/>
            <person name="Kiss B."/>
            <person name="Kocsube S."/>
            <person name="Kotiranta H."/>
            <person name="LaButti K.M."/>
            <person name="Lechner B.E."/>
            <person name="Liimatainen K."/>
            <person name="Lipzen A."/>
            <person name="Lukacs Z."/>
            <person name="Mihaltcheva S."/>
            <person name="Morgado L.N."/>
            <person name="Niskanen T."/>
            <person name="Noordeloos M.E."/>
            <person name="Ohm R.A."/>
            <person name="Ortiz-Santana B."/>
            <person name="Ovrebo C."/>
            <person name="Racz N."/>
            <person name="Riley R."/>
            <person name="Savchenko A."/>
            <person name="Shiryaev A."/>
            <person name="Soop K."/>
            <person name="Spirin V."/>
            <person name="Szebenyi C."/>
            <person name="Tomsovsky M."/>
            <person name="Tulloss R.E."/>
            <person name="Uehling J."/>
            <person name="Grigoriev I.V."/>
            <person name="Vagvolgyi C."/>
            <person name="Papp T."/>
            <person name="Martin F.M."/>
            <person name="Miettinen O."/>
            <person name="Hibbett D.S."/>
            <person name="Nagy L.G."/>
        </authorList>
    </citation>
    <scope>NUCLEOTIDE SEQUENCE [LARGE SCALE GENOMIC DNA]</scope>
    <source>
        <strain evidence="1 2">CBS 962.96</strain>
    </source>
</reference>
<dbReference type="AlphaFoldDB" id="A0A4S8LVG9"/>
<accession>A0A4S8LVG9</accession>
<evidence type="ECO:0000313" key="2">
    <source>
        <dbReference type="Proteomes" id="UP000297245"/>
    </source>
</evidence>
<dbReference type="Proteomes" id="UP000297245">
    <property type="component" value="Unassembled WGS sequence"/>
</dbReference>
<evidence type="ECO:0000313" key="1">
    <source>
        <dbReference type="EMBL" id="THU93048.1"/>
    </source>
</evidence>
<proteinExistence type="predicted"/>
<keyword evidence="2" id="KW-1185">Reference proteome</keyword>
<protein>
    <submittedName>
        <fullName evidence="1">Uncharacterized protein</fullName>
    </submittedName>
</protein>
<gene>
    <name evidence="1" type="ORF">K435DRAFT_904695</name>
</gene>
<sequence length="140" mass="15526">MAAEPSLTVQDSESWILTLPITVVNTKPRARQGSSLVVHTLAIGKNAIVTGKTRPYASTNLSLFVRRKERIAYTQRYPKKNIEIVQVGGGVGGHFRHSLADFAPLSVTCDHAQFPQLSFVRTFKNTKFRTLFGFADFSVT</sequence>
<organism evidence="1 2">
    <name type="scientific">Dendrothele bispora (strain CBS 962.96)</name>
    <dbReference type="NCBI Taxonomy" id="1314807"/>
    <lineage>
        <taxon>Eukaryota</taxon>
        <taxon>Fungi</taxon>
        <taxon>Dikarya</taxon>
        <taxon>Basidiomycota</taxon>
        <taxon>Agaricomycotina</taxon>
        <taxon>Agaricomycetes</taxon>
        <taxon>Agaricomycetidae</taxon>
        <taxon>Agaricales</taxon>
        <taxon>Agaricales incertae sedis</taxon>
        <taxon>Dendrothele</taxon>
    </lineage>
</organism>
<dbReference type="EMBL" id="ML179260">
    <property type="protein sequence ID" value="THU93048.1"/>
    <property type="molecule type" value="Genomic_DNA"/>
</dbReference>
<name>A0A4S8LVG9_DENBC</name>